<name>A0A8T0RIH9_PANVG</name>
<evidence type="ECO:0000313" key="3">
    <source>
        <dbReference type="Proteomes" id="UP000823388"/>
    </source>
</evidence>
<reference evidence="2" key="1">
    <citation type="submission" date="2020-05" db="EMBL/GenBank/DDBJ databases">
        <title>WGS assembly of Panicum virgatum.</title>
        <authorList>
            <person name="Lovell J.T."/>
            <person name="Jenkins J."/>
            <person name="Shu S."/>
            <person name="Juenger T.E."/>
            <person name="Schmutz J."/>
        </authorList>
    </citation>
    <scope>NUCLEOTIDE SEQUENCE</scope>
    <source>
        <strain evidence="2">AP13</strain>
    </source>
</reference>
<proteinExistence type="predicted"/>
<feature type="region of interest" description="Disordered" evidence="1">
    <location>
        <begin position="1"/>
        <end position="29"/>
    </location>
</feature>
<accession>A0A8T0RIH9</accession>
<dbReference type="Proteomes" id="UP000823388">
    <property type="component" value="Chromosome 6K"/>
</dbReference>
<evidence type="ECO:0000256" key="1">
    <source>
        <dbReference type="SAM" id="MobiDB-lite"/>
    </source>
</evidence>
<protein>
    <submittedName>
        <fullName evidence="2">Uncharacterized protein</fullName>
    </submittedName>
</protein>
<gene>
    <name evidence="2" type="ORF">PVAP13_6KG380200</name>
</gene>
<sequence>MGRAGGSVDGQQGRKAPSPKLHNHTGRKASARLPIIFQPYLLDQGHNIGHLFLLMGSEKPPARRSCWRRHQAPREAASFGGRGRTSHELSPAARAQLEEGAGGRGGRSHAPAPPACIPL</sequence>
<dbReference type="AlphaFoldDB" id="A0A8T0RIH9"/>
<feature type="region of interest" description="Disordered" evidence="1">
    <location>
        <begin position="64"/>
        <end position="119"/>
    </location>
</feature>
<comment type="caution">
    <text evidence="2">The sequence shown here is derived from an EMBL/GenBank/DDBJ whole genome shotgun (WGS) entry which is preliminary data.</text>
</comment>
<dbReference type="EMBL" id="CM029047">
    <property type="protein sequence ID" value="KAG2585234.1"/>
    <property type="molecule type" value="Genomic_DNA"/>
</dbReference>
<keyword evidence="3" id="KW-1185">Reference proteome</keyword>
<organism evidence="2 3">
    <name type="scientific">Panicum virgatum</name>
    <name type="common">Blackwell switchgrass</name>
    <dbReference type="NCBI Taxonomy" id="38727"/>
    <lineage>
        <taxon>Eukaryota</taxon>
        <taxon>Viridiplantae</taxon>
        <taxon>Streptophyta</taxon>
        <taxon>Embryophyta</taxon>
        <taxon>Tracheophyta</taxon>
        <taxon>Spermatophyta</taxon>
        <taxon>Magnoliopsida</taxon>
        <taxon>Liliopsida</taxon>
        <taxon>Poales</taxon>
        <taxon>Poaceae</taxon>
        <taxon>PACMAD clade</taxon>
        <taxon>Panicoideae</taxon>
        <taxon>Panicodae</taxon>
        <taxon>Paniceae</taxon>
        <taxon>Panicinae</taxon>
        <taxon>Panicum</taxon>
        <taxon>Panicum sect. Hiantes</taxon>
    </lineage>
</organism>
<evidence type="ECO:0000313" key="2">
    <source>
        <dbReference type="EMBL" id="KAG2585234.1"/>
    </source>
</evidence>